<keyword evidence="1" id="KW-1133">Transmembrane helix</keyword>
<dbReference type="EMBL" id="CP007142">
    <property type="protein sequence ID" value="AJQ95016.1"/>
    <property type="molecule type" value="Genomic_DNA"/>
</dbReference>
<gene>
    <name evidence="2" type="ORF">YC6258_02978</name>
</gene>
<keyword evidence="3" id="KW-1185">Reference proteome</keyword>
<dbReference type="RefSeq" id="WP_044617413.1">
    <property type="nucleotide sequence ID" value="NZ_CP007142.1"/>
</dbReference>
<name>A0A0C5VL25_9GAMM</name>
<keyword evidence="1" id="KW-0812">Transmembrane</keyword>
<dbReference type="AlphaFoldDB" id="A0A0C5VL25"/>
<dbReference type="OrthoDB" id="8820879at2"/>
<dbReference type="PATRIC" id="fig|1445510.3.peg.2947"/>
<proteinExistence type="predicted"/>
<feature type="transmembrane region" description="Helical" evidence="1">
    <location>
        <begin position="174"/>
        <end position="196"/>
    </location>
</feature>
<evidence type="ECO:0000313" key="2">
    <source>
        <dbReference type="EMBL" id="AJQ95016.1"/>
    </source>
</evidence>
<evidence type="ECO:0000313" key="3">
    <source>
        <dbReference type="Proteomes" id="UP000032266"/>
    </source>
</evidence>
<dbReference type="KEGG" id="gsn:YC6258_02978"/>
<accession>A0A0C5VL25</accession>
<reference evidence="2 3" key="1">
    <citation type="submission" date="2014-01" db="EMBL/GenBank/DDBJ databases">
        <title>Full genme sequencing of cellulolytic bacterium Gynuella sunshinyii YC6258T gen. nov., sp. nov.</title>
        <authorList>
            <person name="Khan H."/>
            <person name="Chung E.J."/>
            <person name="Chung Y.R."/>
        </authorList>
    </citation>
    <scope>NUCLEOTIDE SEQUENCE [LARGE SCALE GENOMIC DNA]</scope>
    <source>
        <strain evidence="2 3">YC6258</strain>
    </source>
</reference>
<evidence type="ECO:0000256" key="1">
    <source>
        <dbReference type="SAM" id="Phobius"/>
    </source>
</evidence>
<feature type="transmembrane region" description="Helical" evidence="1">
    <location>
        <begin position="147"/>
        <end position="167"/>
    </location>
</feature>
<feature type="transmembrane region" description="Helical" evidence="1">
    <location>
        <begin position="208"/>
        <end position="229"/>
    </location>
</feature>
<sequence length="255" mass="28482">MKILLRSISISGLVLFSTLFLLTFGMPKAIENSAKNFVQLQIEKEVNEKFLALSTSSVGSKTQLLINALGLEQQQIQQQLKERLPEKIAAFMAATCGYDCEKKKQIAREITQHYLDRITSLQTAQTHLGDIIRGTYLTIVNNLKTDLRIFLGANIGVFITLLLVSLFKPRTMGHLLLPAGLLLLSTVIASMIYMFGQNWFYTILYNDYMGFGYLGYIGVIFAFLIDITVNRARVTTEILNGILQAIGSSLVMVPC</sequence>
<protein>
    <submittedName>
        <fullName evidence="2">Uncharacterized protein</fullName>
    </submittedName>
</protein>
<organism evidence="2 3">
    <name type="scientific">Gynuella sunshinyii YC6258</name>
    <dbReference type="NCBI Taxonomy" id="1445510"/>
    <lineage>
        <taxon>Bacteria</taxon>
        <taxon>Pseudomonadati</taxon>
        <taxon>Pseudomonadota</taxon>
        <taxon>Gammaproteobacteria</taxon>
        <taxon>Oceanospirillales</taxon>
        <taxon>Saccharospirillaceae</taxon>
        <taxon>Gynuella</taxon>
    </lineage>
</organism>
<dbReference type="Proteomes" id="UP000032266">
    <property type="component" value="Chromosome"/>
</dbReference>
<dbReference type="HOGENOM" id="CLU_1049008_0_0_6"/>
<keyword evidence="1" id="KW-0472">Membrane</keyword>